<organism evidence="2 3">
    <name type="scientific">Fusarium equiseti</name>
    <name type="common">Fusarium scirpi</name>
    <dbReference type="NCBI Taxonomy" id="61235"/>
    <lineage>
        <taxon>Eukaryota</taxon>
        <taxon>Fungi</taxon>
        <taxon>Dikarya</taxon>
        <taxon>Ascomycota</taxon>
        <taxon>Pezizomycotina</taxon>
        <taxon>Sordariomycetes</taxon>
        <taxon>Hypocreomycetidae</taxon>
        <taxon>Hypocreales</taxon>
        <taxon>Nectriaceae</taxon>
        <taxon>Fusarium</taxon>
        <taxon>Fusarium incarnatum-equiseti species complex</taxon>
    </lineage>
</organism>
<feature type="compositionally biased region" description="Polar residues" evidence="1">
    <location>
        <begin position="57"/>
        <end position="69"/>
    </location>
</feature>
<comment type="caution">
    <text evidence="2">The sequence shown here is derived from an EMBL/GenBank/DDBJ whole genome shotgun (WGS) entry which is preliminary data.</text>
</comment>
<dbReference type="Proteomes" id="UP000693738">
    <property type="component" value="Unassembled WGS sequence"/>
</dbReference>
<feature type="compositionally biased region" description="Basic and acidic residues" evidence="1">
    <location>
        <begin position="171"/>
        <end position="184"/>
    </location>
</feature>
<feature type="region of interest" description="Disordered" evidence="1">
    <location>
        <begin position="1"/>
        <end position="185"/>
    </location>
</feature>
<dbReference type="AlphaFoldDB" id="A0A8J2IU84"/>
<proteinExistence type="predicted"/>
<feature type="compositionally biased region" description="Polar residues" evidence="1">
    <location>
        <begin position="17"/>
        <end position="33"/>
    </location>
</feature>
<reference evidence="2" key="1">
    <citation type="submission" date="2021-05" db="EMBL/GenBank/DDBJ databases">
        <authorList>
            <person name="Khan N."/>
        </authorList>
    </citation>
    <scope>NUCLEOTIDE SEQUENCE</scope>
</reference>
<gene>
    <name evidence="2" type="ORF">FEQUK3_LOCUS10010</name>
</gene>
<evidence type="ECO:0000256" key="1">
    <source>
        <dbReference type="SAM" id="MobiDB-lite"/>
    </source>
</evidence>
<dbReference type="EMBL" id="CAJSTJ010000164">
    <property type="protein sequence ID" value="CAG7564288.1"/>
    <property type="molecule type" value="Genomic_DNA"/>
</dbReference>
<accession>A0A8J2IU84</accession>
<sequence>MNTSRKRKLEDVAMADSTENNNHVNRSAKQWKSTIPMLGDRRNDSKGFYNPEEQRNDMQLNRPPQQWRVTISIPDTRRTEGKDTNNSEEQQKDAREDKTLQGQDRNTTLMEVNRTVDEDKIAGQRQDDTPTKDEDKENIGSEPPTTEANSKTDEERNPEDVTTPPSEDSVPDPKEQEQTQDPKRFRVPIPTMLMTEVDKVNLGPYMKAGIITVHPRDNNSHTVKLGDAIQQTYHVHLRIHEAFQDCWKRVASHLAARRCNKHGMPHAFRSEKRKYYSFKWPTILFRLNDPEDGKKLVGFGEERFQNLHPHHIHALARMFCHPIVRETMLNNPKLNDLTLWVRFGTMSPPDEAMNTDLDRFAYFDQLWRAAPSRMSRWPKIMGATLAILHWKCNFDAQGVNFKIGRISRYFVGLILENPKHVQSFDPESFCAQSLALQIVSNPVWPRPVSAFLPQQAQCTELVHFVWESFSDAYLSASKKLLWEHESEHAQELPTRVLWWVCQLGVIESHVPTEHMPQEPMA</sequence>
<name>A0A8J2IU84_FUSEQ</name>
<feature type="compositionally biased region" description="Basic and acidic residues" evidence="1">
    <location>
        <begin position="150"/>
        <end position="159"/>
    </location>
</feature>
<evidence type="ECO:0000313" key="3">
    <source>
        <dbReference type="Proteomes" id="UP000693738"/>
    </source>
</evidence>
<feature type="compositionally biased region" description="Polar residues" evidence="1">
    <location>
        <begin position="100"/>
        <end position="110"/>
    </location>
</feature>
<protein>
    <submittedName>
        <fullName evidence="2">Uncharacterized protein</fullName>
    </submittedName>
</protein>
<feature type="compositionally biased region" description="Basic and acidic residues" evidence="1">
    <location>
        <begin position="114"/>
        <end position="139"/>
    </location>
</feature>
<evidence type="ECO:0000313" key="2">
    <source>
        <dbReference type="EMBL" id="CAG7564288.1"/>
    </source>
</evidence>
<feature type="compositionally biased region" description="Basic and acidic residues" evidence="1">
    <location>
        <begin position="75"/>
        <end position="99"/>
    </location>
</feature>